<accession>A0A4U7KNJ0</accession>
<feature type="compositionally biased region" description="Acidic residues" evidence="1">
    <location>
        <begin position="157"/>
        <end position="173"/>
    </location>
</feature>
<evidence type="ECO:0000313" key="3">
    <source>
        <dbReference type="Proteomes" id="UP000306050"/>
    </source>
</evidence>
<feature type="compositionally biased region" description="Acidic residues" evidence="1">
    <location>
        <begin position="728"/>
        <end position="742"/>
    </location>
</feature>
<dbReference type="Pfam" id="PF10336">
    <property type="entry name" value="DUF2420"/>
    <property type="match status" value="1"/>
</dbReference>
<dbReference type="KEGG" id="sgra:EX895_005375"/>
<name>A0A4U7KNJ0_9BASI</name>
<dbReference type="RefSeq" id="XP_029737819.1">
    <property type="nucleotide sequence ID" value="XM_029885967.1"/>
</dbReference>
<gene>
    <name evidence="2" type="ORF">EX895_005375</name>
</gene>
<dbReference type="EMBL" id="SRRM01000019">
    <property type="protein sequence ID" value="TKY85834.1"/>
    <property type="molecule type" value="Genomic_DNA"/>
</dbReference>
<feature type="compositionally biased region" description="Polar residues" evidence="1">
    <location>
        <begin position="461"/>
        <end position="475"/>
    </location>
</feature>
<evidence type="ECO:0000313" key="2">
    <source>
        <dbReference type="EMBL" id="TKY85834.1"/>
    </source>
</evidence>
<proteinExistence type="predicted"/>
<keyword evidence="3" id="KW-1185">Reference proteome</keyword>
<dbReference type="OrthoDB" id="2507795at2759"/>
<feature type="compositionally biased region" description="Acidic residues" evidence="1">
    <location>
        <begin position="498"/>
        <end position="530"/>
    </location>
</feature>
<sequence>MDANPDFDYEMEPQAAYVTLHSSAEEAMDELSSEGAPMSDIGVRFEPADKVAIDVDFYDPAAVSKTDADLPILTASATHVESEEAIDAPEALLEDHSHTGVSPQYLYDAVTEDVPEAATEAGSHAARVGAGPYQVPDEDDHHLDSVEQAAAPPIDEQGYDGEEEEHDELQQEDDASAVKNGAVLTAPSAESDQLREDGHDSVQPSAEEGEGAQGVNGHAYHHSEEEADIAIRVTFHGQDFVMWSAEDIPAFLAVAHAVEKTVADDNADEVVQIEAPALEVAKDVLWQPLDSLFAGLRDKMALGDFLDESHELNIAFPDLDLDVAEDNLYCRELTLDDLLQLHHGLGLETSLHILVSERPRFITKYNELAQHVAGLLSHQLQHSSDEEEEAANAGHSLRNTEALVETVYESEGLPAAGEELGEETAIALPNLAAQAGTASDVEQSTSAALQGALPHSEEQARQPSKVDNTETTVTNEDSDAHQTSEQHELGTQQHPGTLEEEEAEEVEEEEEEEEERVDELAGELQDEQEEEQGRGGEEGNAAQATVSEAEYEVAITEGAGDARQAGQQESVRAGAGDEDEDAQEAAEEEDEGVESLEGDKKVYEAEYADQEDEEYEEYADGIGENGDDAEQTFYTTVNDSSGAEEDELEEPQQGEAQGSSFDQPPNDPESTSAYEAGDDEQDWQDQVEEQIVEYTEEHAETALAAGTPSSTSSTSYNTAAQRKRGLDEQDDDEALYEQDDYEAESKRVKVD</sequence>
<feature type="compositionally biased region" description="Acidic residues" evidence="1">
    <location>
        <begin position="606"/>
        <end position="630"/>
    </location>
</feature>
<feature type="compositionally biased region" description="Polar residues" evidence="1">
    <location>
        <begin position="632"/>
        <end position="641"/>
    </location>
</feature>
<evidence type="ECO:0000256" key="1">
    <source>
        <dbReference type="SAM" id="MobiDB-lite"/>
    </source>
</evidence>
<feature type="compositionally biased region" description="Polar residues" evidence="1">
    <location>
        <begin position="437"/>
        <end position="448"/>
    </location>
</feature>
<dbReference type="GeneID" id="40728270"/>
<dbReference type="InterPro" id="IPR018822">
    <property type="entry name" value="UPF0646"/>
</dbReference>
<protein>
    <submittedName>
        <fullName evidence="2">Uncharacterized protein</fullName>
    </submittedName>
</protein>
<feature type="region of interest" description="Disordered" evidence="1">
    <location>
        <begin position="187"/>
        <end position="216"/>
    </location>
</feature>
<feature type="compositionally biased region" description="Acidic residues" evidence="1">
    <location>
        <begin position="642"/>
        <end position="652"/>
    </location>
</feature>
<dbReference type="AlphaFoldDB" id="A0A4U7KNJ0"/>
<feature type="compositionally biased region" description="Polar residues" evidence="1">
    <location>
        <begin position="657"/>
        <end position="673"/>
    </location>
</feature>
<dbReference type="Proteomes" id="UP000306050">
    <property type="component" value="Chromosome SGRAM_6"/>
</dbReference>
<feature type="region of interest" description="Disordered" evidence="1">
    <location>
        <begin position="116"/>
        <end position="173"/>
    </location>
</feature>
<reference evidence="2 3" key="1">
    <citation type="submission" date="2019-05" db="EMBL/GenBank/DDBJ databases">
        <title>Sporisorium graminicola CBS 10092 draft sequencing and annotation.</title>
        <authorList>
            <person name="Solano-Gonzalez S."/>
            <person name="Caddick M.X."/>
            <person name="Darby A."/>
        </authorList>
    </citation>
    <scope>NUCLEOTIDE SEQUENCE [LARGE SCALE GENOMIC DNA]</scope>
    <source>
        <strain evidence="2 3">CBS 10092</strain>
    </source>
</reference>
<feature type="region of interest" description="Disordered" evidence="1">
    <location>
        <begin position="437"/>
        <end position="751"/>
    </location>
</feature>
<organism evidence="2 3">
    <name type="scientific">Sporisorium graminicola</name>
    <dbReference type="NCBI Taxonomy" id="280036"/>
    <lineage>
        <taxon>Eukaryota</taxon>
        <taxon>Fungi</taxon>
        <taxon>Dikarya</taxon>
        <taxon>Basidiomycota</taxon>
        <taxon>Ustilaginomycotina</taxon>
        <taxon>Ustilaginomycetes</taxon>
        <taxon>Ustilaginales</taxon>
        <taxon>Ustilaginaceae</taxon>
        <taxon>Sporisorium</taxon>
    </lineage>
</organism>
<feature type="compositionally biased region" description="Acidic residues" evidence="1">
    <location>
        <begin position="576"/>
        <end position="596"/>
    </location>
</feature>
<feature type="compositionally biased region" description="Low complexity" evidence="1">
    <location>
        <begin position="701"/>
        <end position="720"/>
    </location>
</feature>
<feature type="compositionally biased region" description="Acidic residues" evidence="1">
    <location>
        <begin position="676"/>
        <end position="691"/>
    </location>
</feature>
<feature type="compositionally biased region" description="Basic and acidic residues" evidence="1">
    <location>
        <begin position="478"/>
        <end position="488"/>
    </location>
</feature>
<comment type="caution">
    <text evidence="2">The sequence shown here is derived from an EMBL/GenBank/DDBJ whole genome shotgun (WGS) entry which is preliminary data.</text>
</comment>